<name>I3SPT4_MEDTR</name>
<organism evidence="1">
    <name type="scientific">Medicago truncatula</name>
    <name type="common">Barrel medic</name>
    <name type="synonym">Medicago tribuloides</name>
    <dbReference type="NCBI Taxonomy" id="3880"/>
    <lineage>
        <taxon>Eukaryota</taxon>
        <taxon>Viridiplantae</taxon>
        <taxon>Streptophyta</taxon>
        <taxon>Embryophyta</taxon>
        <taxon>Tracheophyta</taxon>
        <taxon>Spermatophyta</taxon>
        <taxon>Magnoliopsida</taxon>
        <taxon>eudicotyledons</taxon>
        <taxon>Gunneridae</taxon>
        <taxon>Pentapetalae</taxon>
        <taxon>rosids</taxon>
        <taxon>fabids</taxon>
        <taxon>Fabales</taxon>
        <taxon>Fabaceae</taxon>
        <taxon>Papilionoideae</taxon>
        <taxon>50 kb inversion clade</taxon>
        <taxon>NPAAA clade</taxon>
        <taxon>Hologalegina</taxon>
        <taxon>IRL clade</taxon>
        <taxon>Trifolieae</taxon>
        <taxon>Medicago</taxon>
    </lineage>
</organism>
<dbReference type="AlphaFoldDB" id="I3SPT4"/>
<protein>
    <submittedName>
        <fullName evidence="1">Uncharacterized protein</fullName>
    </submittedName>
</protein>
<sequence>MKFQKSNLVPIHFLFLFPFLLLAFPLCVISGRIRTSILDINRTLAEFWRQNLSNLGKTNTVSATQQCLQILLPKLVFLNARTPETVEFDELGNDGSDFGTRFMRNAHESAEFTGSFACLGFADTHNFGDGFGYRRHAPSPC</sequence>
<reference evidence="1" key="1">
    <citation type="submission" date="2012-05" db="EMBL/GenBank/DDBJ databases">
        <authorList>
            <person name="Krishnakumar V."/>
            <person name="Cheung F."/>
            <person name="Xiao Y."/>
            <person name="Chan A."/>
            <person name="Moskal W.A."/>
            <person name="Town C.D."/>
        </authorList>
    </citation>
    <scope>NUCLEOTIDE SEQUENCE</scope>
</reference>
<proteinExistence type="evidence at transcript level"/>
<evidence type="ECO:0000313" key="1">
    <source>
        <dbReference type="EMBL" id="AFK42276.1"/>
    </source>
</evidence>
<accession>I3SPT4</accession>
<dbReference type="EMBL" id="BT142482">
    <property type="protein sequence ID" value="AFK42276.1"/>
    <property type="molecule type" value="mRNA"/>
</dbReference>